<dbReference type="EMBL" id="MU842933">
    <property type="protein sequence ID" value="KAK2025609.1"/>
    <property type="molecule type" value="Genomic_DNA"/>
</dbReference>
<name>A0AAD9HCW4_9PEZI</name>
<reference evidence="1" key="1">
    <citation type="submission" date="2021-06" db="EMBL/GenBank/DDBJ databases">
        <title>Comparative genomics, transcriptomics and evolutionary studies reveal genomic signatures of adaptation to plant cell wall in hemibiotrophic fungi.</title>
        <authorList>
            <consortium name="DOE Joint Genome Institute"/>
            <person name="Baroncelli R."/>
            <person name="Diaz J.F."/>
            <person name="Benocci T."/>
            <person name="Peng M."/>
            <person name="Battaglia E."/>
            <person name="Haridas S."/>
            <person name="Andreopoulos W."/>
            <person name="Labutti K."/>
            <person name="Pangilinan J."/>
            <person name="Floch G.L."/>
            <person name="Makela M.R."/>
            <person name="Henrissat B."/>
            <person name="Grigoriev I.V."/>
            <person name="Crouch J.A."/>
            <person name="De Vries R.P."/>
            <person name="Sukno S.A."/>
            <person name="Thon M.R."/>
        </authorList>
    </citation>
    <scope>NUCLEOTIDE SEQUENCE</scope>
    <source>
        <strain evidence="1">MAFF235873</strain>
    </source>
</reference>
<dbReference type="AlphaFoldDB" id="A0AAD9HCW4"/>
<organism evidence="1 2">
    <name type="scientific">Colletotrichum zoysiae</name>
    <dbReference type="NCBI Taxonomy" id="1216348"/>
    <lineage>
        <taxon>Eukaryota</taxon>
        <taxon>Fungi</taxon>
        <taxon>Dikarya</taxon>
        <taxon>Ascomycota</taxon>
        <taxon>Pezizomycotina</taxon>
        <taxon>Sordariomycetes</taxon>
        <taxon>Hypocreomycetidae</taxon>
        <taxon>Glomerellales</taxon>
        <taxon>Glomerellaceae</taxon>
        <taxon>Colletotrichum</taxon>
        <taxon>Colletotrichum graminicola species complex</taxon>
    </lineage>
</organism>
<dbReference type="Proteomes" id="UP001232148">
    <property type="component" value="Unassembled WGS sequence"/>
</dbReference>
<gene>
    <name evidence="1" type="ORF">LX32DRAFT_51198</name>
</gene>
<evidence type="ECO:0000313" key="1">
    <source>
        <dbReference type="EMBL" id="KAK2025609.1"/>
    </source>
</evidence>
<comment type="caution">
    <text evidence="1">The sequence shown here is derived from an EMBL/GenBank/DDBJ whole genome shotgun (WGS) entry which is preliminary data.</text>
</comment>
<accession>A0AAD9HCW4</accession>
<sequence>MTGGGVPGGICSALVYIKVSSPWHTKSCMLMEARWPLRFSRLMQHYPEMAGSLRIPRIRITMACCLHECSVQMLAPSCTVRGGKVGAPCLESNPVAGCMSKSRPGGGGFGGTCLISHDSWHLHTPWIWSL</sequence>
<keyword evidence="2" id="KW-1185">Reference proteome</keyword>
<proteinExistence type="predicted"/>
<evidence type="ECO:0000313" key="2">
    <source>
        <dbReference type="Proteomes" id="UP001232148"/>
    </source>
</evidence>
<protein>
    <submittedName>
        <fullName evidence="1">Uncharacterized protein</fullName>
    </submittedName>
</protein>